<dbReference type="InterPro" id="IPR006059">
    <property type="entry name" value="SBP"/>
</dbReference>
<dbReference type="SUPFAM" id="SSF53850">
    <property type="entry name" value="Periplasmic binding protein-like II"/>
    <property type="match status" value="1"/>
</dbReference>
<evidence type="ECO:0000256" key="5">
    <source>
        <dbReference type="PIRNR" id="PIRNR019574"/>
    </source>
</evidence>
<dbReference type="PANTHER" id="PTHR30222">
    <property type="entry name" value="SPERMIDINE/PUTRESCINE-BINDING PERIPLASMIC PROTEIN"/>
    <property type="match status" value="1"/>
</dbReference>
<evidence type="ECO:0000256" key="2">
    <source>
        <dbReference type="ARBA" id="ARBA00022448"/>
    </source>
</evidence>
<accession>A0ABP8QML5</accession>
<evidence type="ECO:0000256" key="3">
    <source>
        <dbReference type="ARBA" id="ARBA00022729"/>
    </source>
</evidence>
<dbReference type="Pfam" id="PF13416">
    <property type="entry name" value="SBP_bac_8"/>
    <property type="match status" value="1"/>
</dbReference>
<keyword evidence="4 5" id="KW-0574">Periplasm</keyword>
<feature type="chain" id="PRO_5046185242" description="Putrescine-binding periplasmic protein" evidence="6">
    <location>
        <begin position="24"/>
        <end position="366"/>
    </location>
</feature>
<comment type="caution">
    <text evidence="7">The sequence shown here is derived from an EMBL/GenBank/DDBJ whole genome shotgun (WGS) entry which is preliminary data.</text>
</comment>
<evidence type="ECO:0000313" key="8">
    <source>
        <dbReference type="Proteomes" id="UP001501321"/>
    </source>
</evidence>
<sequence>MSFVKGMFSATLVAAMSIGSAVAQEEKVLHVYNWSDYIAEDTVANFEKATGIKVVYDVFDSNEVLEAKLLAGNTGFDLVVPSSDFLARQIQAGVFMALDKSKLPNLKNMDPVAMKLLADKDPDNAHSIPYLGGTTGIGFNPKKVAEVMGPDFKMDSWDAVFKPENLAKLNKCGVSFLNAPTEIFATALHYMGKDSNSLDPKDYQEAGKLLASLRPYITYFHSSQYINDLANGDICVAIGWSGDVMQAAARAEEANNGVAVDYVIPKEGALMFYDMLAIPADAKHPENALAFINYLMEPEVIAKVSNYVSYASANKASLPLVDEALRTNPNIYPTEEMMPHMFALKVLPAKVNRVITREWTKVKTGK</sequence>
<organism evidence="7 8">
    <name type="scientific">Pseudaeromonas paramecii</name>
    <dbReference type="NCBI Taxonomy" id="2138166"/>
    <lineage>
        <taxon>Bacteria</taxon>
        <taxon>Pseudomonadati</taxon>
        <taxon>Pseudomonadota</taxon>
        <taxon>Gammaproteobacteria</taxon>
        <taxon>Aeromonadales</taxon>
        <taxon>Aeromonadaceae</taxon>
        <taxon>Pseudaeromonas</taxon>
    </lineage>
</organism>
<feature type="signal peptide" evidence="6">
    <location>
        <begin position="1"/>
        <end position="23"/>
    </location>
</feature>
<gene>
    <name evidence="7" type="primary">potF_2</name>
    <name evidence="7" type="ORF">GCM10023095_31730</name>
</gene>
<proteinExistence type="inferred from homology"/>
<dbReference type="InterPro" id="IPR001188">
    <property type="entry name" value="Sperm_putr-bd"/>
</dbReference>
<dbReference type="Gene3D" id="3.40.190.10">
    <property type="entry name" value="Periplasmic binding protein-like II"/>
    <property type="match status" value="2"/>
</dbReference>
<dbReference type="RefSeq" id="WP_345014911.1">
    <property type="nucleotide sequence ID" value="NZ_BAABFC010000029.1"/>
</dbReference>
<comment type="subcellular location">
    <subcellularLocation>
        <location evidence="1 5">Periplasm</location>
    </subcellularLocation>
</comment>
<keyword evidence="3 6" id="KW-0732">Signal</keyword>
<dbReference type="PIRSF" id="PIRSF019574">
    <property type="entry name" value="Periplasmic_polyamine_BP"/>
    <property type="match status" value="1"/>
</dbReference>
<comment type="function">
    <text evidence="5">Required for the activity of the bacterial periplasmic transport system of putrescine.</text>
</comment>
<evidence type="ECO:0000256" key="1">
    <source>
        <dbReference type="ARBA" id="ARBA00004418"/>
    </source>
</evidence>
<name>A0ABP8QML5_9GAMM</name>
<evidence type="ECO:0000256" key="6">
    <source>
        <dbReference type="SAM" id="SignalP"/>
    </source>
</evidence>
<dbReference type="PRINTS" id="PR00909">
    <property type="entry name" value="SPERMDNBNDNG"/>
</dbReference>
<protein>
    <recommendedName>
        <fullName evidence="5">Putrescine-binding periplasmic protein</fullName>
    </recommendedName>
</protein>
<comment type="similarity">
    <text evidence="5">Belongs to the bacterial solute-binding protein PotD/PotF family.</text>
</comment>
<dbReference type="PANTHER" id="PTHR30222:SF18">
    <property type="entry name" value="BIFUNCTIONAL POLYHYDROXYBUTYRATE SYNTHASE _ ABC TRANSPORTER PERIPLASMIC BINDING PROTEIN-RELATED"/>
    <property type="match status" value="1"/>
</dbReference>
<evidence type="ECO:0000313" key="7">
    <source>
        <dbReference type="EMBL" id="GAA4504203.1"/>
    </source>
</evidence>
<dbReference type="Proteomes" id="UP001501321">
    <property type="component" value="Unassembled WGS sequence"/>
</dbReference>
<reference evidence="8" key="1">
    <citation type="journal article" date="2019" name="Int. J. Syst. Evol. Microbiol.">
        <title>The Global Catalogue of Microorganisms (GCM) 10K type strain sequencing project: providing services to taxonomists for standard genome sequencing and annotation.</title>
        <authorList>
            <consortium name="The Broad Institute Genomics Platform"/>
            <consortium name="The Broad Institute Genome Sequencing Center for Infectious Disease"/>
            <person name="Wu L."/>
            <person name="Ma J."/>
        </authorList>
    </citation>
    <scope>NUCLEOTIDE SEQUENCE [LARGE SCALE GENOMIC DNA]</scope>
    <source>
        <strain evidence="8">JCM 32226</strain>
    </source>
</reference>
<keyword evidence="8" id="KW-1185">Reference proteome</keyword>
<dbReference type="CDD" id="cd13659">
    <property type="entry name" value="PBP2_PotF"/>
    <property type="match status" value="1"/>
</dbReference>
<keyword evidence="2 5" id="KW-0813">Transport</keyword>
<dbReference type="EMBL" id="BAABFC010000029">
    <property type="protein sequence ID" value="GAA4504203.1"/>
    <property type="molecule type" value="Genomic_DNA"/>
</dbReference>
<evidence type="ECO:0000256" key="4">
    <source>
        <dbReference type="ARBA" id="ARBA00022764"/>
    </source>
</evidence>